<proteinExistence type="predicted"/>
<dbReference type="EMBL" id="FZMO01000558">
    <property type="protein sequence ID" value="SNQ52033.1"/>
    <property type="molecule type" value="Genomic_DNA"/>
</dbReference>
<dbReference type="InterPro" id="IPR009351">
    <property type="entry name" value="AlkZ-like"/>
</dbReference>
<organism evidence="1 2">
    <name type="scientific">Frankia canadensis</name>
    <dbReference type="NCBI Taxonomy" id="1836972"/>
    <lineage>
        <taxon>Bacteria</taxon>
        <taxon>Bacillati</taxon>
        <taxon>Actinomycetota</taxon>
        <taxon>Actinomycetes</taxon>
        <taxon>Frankiales</taxon>
        <taxon>Frankiaceae</taxon>
        <taxon>Frankia</taxon>
    </lineage>
</organism>
<sequence>MRTIDAEQARLMRARTQGIGGGLRGASVADVMDRAFAVQAQDASAAALGLRARAAGLTAEAVTRAADVERSVVRGWFMRGTLYLVSASDLRWLTRLLGPIFLKLSVRRYRELGLDDGALAHAEHLITSALATEGPLTRAELAERLAGAGLDPRGQVPFHLVRRCALLGQICHGPTRDDGEATFVLLDDWLPADDRPTLEAGSAAVELARRYLAAHAPAALEDFTTWSGLPAAMAHRAWKALADAEETVECEVAGQPCALPTERAAETPEPSLDVRLLPAYDNYLVGYRTRALSVAAPHERRVWPGGGQIRPTVTVDGLACATWSRRNGGRTVLLTPFGDLPDDVLTGIAAEEADIARFLGTGPYGGDREHNHRLTERL</sequence>
<dbReference type="OrthoDB" id="9148135at2"/>
<name>A0A2I2L281_9ACTN</name>
<dbReference type="AlphaFoldDB" id="A0A2I2L281"/>
<dbReference type="PANTHER" id="PTHR38479:SF2">
    <property type="entry name" value="WINGED HELIX DNA-BINDING DOMAIN-CONTAINING PROTEIN"/>
    <property type="match status" value="1"/>
</dbReference>
<dbReference type="RefSeq" id="WP_101836300.1">
    <property type="nucleotide sequence ID" value="NZ_FZMO01000558.1"/>
</dbReference>
<evidence type="ECO:0000313" key="2">
    <source>
        <dbReference type="Proteomes" id="UP000234331"/>
    </source>
</evidence>
<dbReference type="PANTHER" id="PTHR38479">
    <property type="entry name" value="LMO0824 PROTEIN"/>
    <property type="match status" value="1"/>
</dbReference>
<evidence type="ECO:0000313" key="1">
    <source>
        <dbReference type="EMBL" id="SNQ52033.1"/>
    </source>
</evidence>
<dbReference type="Pfam" id="PF06224">
    <property type="entry name" value="AlkZ-like"/>
    <property type="match status" value="1"/>
</dbReference>
<reference evidence="1 2" key="1">
    <citation type="submission" date="2017-06" db="EMBL/GenBank/DDBJ databases">
        <authorList>
            <person name="Kim H.J."/>
            <person name="Triplett B.A."/>
        </authorList>
    </citation>
    <scope>NUCLEOTIDE SEQUENCE [LARGE SCALE GENOMIC DNA]</scope>
    <source>
        <strain evidence="1">FRACA_ARgP5</strain>
    </source>
</reference>
<protein>
    <recommendedName>
        <fullName evidence="3">Winged helix DNA-binding domain-containing protein</fullName>
    </recommendedName>
</protein>
<gene>
    <name evidence="1" type="ORF">FRACA_90036</name>
</gene>
<evidence type="ECO:0008006" key="3">
    <source>
        <dbReference type="Google" id="ProtNLM"/>
    </source>
</evidence>
<dbReference type="Proteomes" id="UP000234331">
    <property type="component" value="Unassembled WGS sequence"/>
</dbReference>
<accession>A0A2I2L281</accession>
<keyword evidence="2" id="KW-1185">Reference proteome</keyword>